<dbReference type="Pfam" id="PF03328">
    <property type="entry name" value="HpcH_HpaI"/>
    <property type="match status" value="1"/>
</dbReference>
<dbReference type="Proteomes" id="UP001209083">
    <property type="component" value="Chromosome"/>
</dbReference>
<name>A0ABY8QRD1_9MICO</name>
<organism evidence="5 6">
    <name type="scientific">Saxibacter everestensis</name>
    <dbReference type="NCBI Taxonomy" id="2909229"/>
    <lineage>
        <taxon>Bacteria</taxon>
        <taxon>Bacillati</taxon>
        <taxon>Actinomycetota</taxon>
        <taxon>Actinomycetes</taxon>
        <taxon>Micrococcales</taxon>
        <taxon>Brevibacteriaceae</taxon>
        <taxon>Saxibacter</taxon>
    </lineage>
</organism>
<dbReference type="PANTHER" id="PTHR30502:SF0">
    <property type="entry name" value="PHOSPHOENOLPYRUVATE CARBOXYLASE FAMILY PROTEIN"/>
    <property type="match status" value="1"/>
</dbReference>
<evidence type="ECO:0000313" key="6">
    <source>
        <dbReference type="Proteomes" id="UP001209083"/>
    </source>
</evidence>
<protein>
    <submittedName>
        <fullName evidence="5">Aldolase/citrate lyase family protein</fullName>
    </submittedName>
</protein>
<keyword evidence="6" id="KW-1185">Reference proteome</keyword>
<evidence type="ECO:0000256" key="1">
    <source>
        <dbReference type="ARBA" id="ARBA00005568"/>
    </source>
</evidence>
<sequence>MTPMEFARKVRAREQTVGYWIVMDAPVGTERIARLGYDYVCLDAQHGLMGYSGLVANLMAVDAGGKSVGMVRVEENGVTPIGHALDAGAAGVIVPLVNSADEAAAAVSAAKYPPLGIRSYGPMRSGLRVGPTPADANDLTVVLVMIETPQGLENVEEICATPGLDGVYVGPSDLCLAVGGAFPGDPAVSDEFDAALERVSKAAASAGIAAGIHNPDGTTAAKRLAQGYTFATVSSDVVHLERAAADHLAAAKA</sequence>
<evidence type="ECO:0000259" key="4">
    <source>
        <dbReference type="Pfam" id="PF03328"/>
    </source>
</evidence>
<evidence type="ECO:0000313" key="5">
    <source>
        <dbReference type="EMBL" id="WGW11557.1"/>
    </source>
</evidence>
<dbReference type="InterPro" id="IPR040442">
    <property type="entry name" value="Pyrv_kinase-like_dom_sf"/>
</dbReference>
<reference evidence="5 6" key="1">
    <citation type="submission" date="2023-05" db="EMBL/GenBank/DDBJ databases">
        <title>Lithophilousrod everest ZFBP1038 complete genpme.</title>
        <authorList>
            <person name="Tian M."/>
        </authorList>
    </citation>
    <scope>NUCLEOTIDE SEQUENCE [LARGE SCALE GENOMIC DNA]</scope>
    <source>
        <strain evidence="5 6">ZFBP1038</strain>
    </source>
</reference>
<comment type="similarity">
    <text evidence="1">Belongs to the HpcH/HpaI aldolase family.</text>
</comment>
<dbReference type="GO" id="GO:0016829">
    <property type="term" value="F:lyase activity"/>
    <property type="evidence" value="ECO:0007669"/>
    <property type="project" value="UniProtKB-KW"/>
</dbReference>
<dbReference type="EMBL" id="CP090958">
    <property type="protein sequence ID" value="WGW11557.1"/>
    <property type="molecule type" value="Genomic_DNA"/>
</dbReference>
<keyword evidence="2" id="KW-0479">Metal-binding</keyword>
<dbReference type="InterPro" id="IPR005000">
    <property type="entry name" value="Aldolase/citrate-lyase_domain"/>
</dbReference>
<accession>A0ABY8QRD1</accession>
<gene>
    <name evidence="5" type="ORF">LWF01_15910</name>
</gene>
<dbReference type="PANTHER" id="PTHR30502">
    <property type="entry name" value="2-KETO-3-DEOXY-L-RHAMNONATE ALDOLASE"/>
    <property type="match status" value="1"/>
</dbReference>
<proteinExistence type="inferred from homology"/>
<evidence type="ECO:0000256" key="3">
    <source>
        <dbReference type="ARBA" id="ARBA00023239"/>
    </source>
</evidence>
<dbReference type="InterPro" id="IPR050251">
    <property type="entry name" value="HpcH-HpaI_aldolase"/>
</dbReference>
<dbReference type="RefSeq" id="WP_349638347.1">
    <property type="nucleotide sequence ID" value="NZ_CP090958.1"/>
</dbReference>
<dbReference type="SUPFAM" id="SSF51621">
    <property type="entry name" value="Phosphoenolpyruvate/pyruvate domain"/>
    <property type="match status" value="1"/>
</dbReference>
<evidence type="ECO:0000256" key="2">
    <source>
        <dbReference type="ARBA" id="ARBA00022723"/>
    </source>
</evidence>
<feature type="domain" description="HpcH/HpaI aldolase/citrate lyase" evidence="4">
    <location>
        <begin position="18"/>
        <end position="240"/>
    </location>
</feature>
<keyword evidence="3 5" id="KW-0456">Lyase</keyword>
<dbReference type="InterPro" id="IPR015813">
    <property type="entry name" value="Pyrv/PenolPyrv_kinase-like_dom"/>
</dbReference>
<dbReference type="Gene3D" id="3.20.20.60">
    <property type="entry name" value="Phosphoenolpyruvate-binding domains"/>
    <property type="match status" value="1"/>
</dbReference>